<evidence type="ECO:0000313" key="1">
    <source>
        <dbReference type="EMBL" id="KRX40439.1"/>
    </source>
</evidence>
<dbReference type="EMBL" id="JYDJ01000200">
    <property type="protein sequence ID" value="KRX40439.1"/>
    <property type="molecule type" value="Genomic_DNA"/>
</dbReference>
<gene>
    <name evidence="1" type="ORF">T05_6503</name>
</gene>
<dbReference type="AlphaFoldDB" id="A0A0V0TPA4"/>
<proteinExistence type="predicted"/>
<organism evidence="1 2">
    <name type="scientific">Trichinella murrelli</name>
    <dbReference type="NCBI Taxonomy" id="144512"/>
    <lineage>
        <taxon>Eukaryota</taxon>
        <taxon>Metazoa</taxon>
        <taxon>Ecdysozoa</taxon>
        <taxon>Nematoda</taxon>
        <taxon>Enoplea</taxon>
        <taxon>Dorylaimia</taxon>
        <taxon>Trichinellida</taxon>
        <taxon>Trichinellidae</taxon>
        <taxon>Trichinella</taxon>
    </lineage>
</organism>
<accession>A0A0V0TPA4</accession>
<keyword evidence="2" id="KW-1185">Reference proteome</keyword>
<evidence type="ECO:0000313" key="2">
    <source>
        <dbReference type="Proteomes" id="UP000055048"/>
    </source>
</evidence>
<dbReference type="Proteomes" id="UP000055048">
    <property type="component" value="Unassembled WGS sequence"/>
</dbReference>
<name>A0A0V0TPA4_9BILA</name>
<protein>
    <submittedName>
        <fullName evidence="1">Uncharacterized protein</fullName>
    </submittedName>
</protein>
<reference evidence="1 2" key="1">
    <citation type="submission" date="2015-01" db="EMBL/GenBank/DDBJ databases">
        <title>Evolution of Trichinella species and genotypes.</title>
        <authorList>
            <person name="Korhonen P.K."/>
            <person name="Edoardo P."/>
            <person name="Giuseppe L.R."/>
            <person name="Gasser R.B."/>
        </authorList>
    </citation>
    <scope>NUCLEOTIDE SEQUENCE [LARGE SCALE GENOMIC DNA]</scope>
    <source>
        <strain evidence="1">ISS417</strain>
    </source>
</reference>
<sequence length="59" mass="6655">MGKDSDGKINSYVVIKNEHQRATLPLSNIAIEEEEEEEEEEVITTPEENVIRNKANITG</sequence>
<comment type="caution">
    <text evidence="1">The sequence shown here is derived from an EMBL/GenBank/DDBJ whole genome shotgun (WGS) entry which is preliminary data.</text>
</comment>